<dbReference type="Proteomes" id="UP000187486">
    <property type="component" value="Unassembled WGS sequence"/>
</dbReference>
<keyword evidence="3" id="KW-1185">Reference proteome</keyword>
<dbReference type="OrthoDB" id="3499702at2"/>
<feature type="domain" description="Beta-lactamase-related" evidence="1">
    <location>
        <begin position="17"/>
        <end position="362"/>
    </location>
</feature>
<evidence type="ECO:0000259" key="1">
    <source>
        <dbReference type="Pfam" id="PF00144"/>
    </source>
</evidence>
<dbReference type="STRING" id="76021.BS329_09040"/>
<gene>
    <name evidence="2" type="ORF">BS329_09040</name>
</gene>
<protein>
    <submittedName>
        <fullName evidence="2">Alkaline D-peptidase</fullName>
    </submittedName>
</protein>
<dbReference type="Pfam" id="PF00144">
    <property type="entry name" value="Beta-lactamase"/>
    <property type="match status" value="1"/>
</dbReference>
<evidence type="ECO:0000313" key="2">
    <source>
        <dbReference type="EMBL" id="OLZ54646.1"/>
    </source>
</evidence>
<organism evidence="2 3">
    <name type="scientific">Amycolatopsis coloradensis</name>
    <dbReference type="NCBI Taxonomy" id="76021"/>
    <lineage>
        <taxon>Bacteria</taxon>
        <taxon>Bacillati</taxon>
        <taxon>Actinomycetota</taxon>
        <taxon>Actinomycetes</taxon>
        <taxon>Pseudonocardiales</taxon>
        <taxon>Pseudonocardiaceae</taxon>
        <taxon>Amycolatopsis</taxon>
    </lineage>
</organism>
<dbReference type="Gene3D" id="3.40.710.10">
    <property type="entry name" value="DD-peptidase/beta-lactamase superfamily"/>
    <property type="match status" value="1"/>
</dbReference>
<comment type="caution">
    <text evidence="2">The sequence shown here is derived from an EMBL/GenBank/DDBJ whole genome shotgun (WGS) entry which is preliminary data.</text>
</comment>
<proteinExistence type="predicted"/>
<accession>A0A1R0KZ71</accession>
<evidence type="ECO:0000313" key="3">
    <source>
        <dbReference type="Proteomes" id="UP000187486"/>
    </source>
</evidence>
<dbReference type="InterPro" id="IPR050491">
    <property type="entry name" value="AmpC-like"/>
</dbReference>
<dbReference type="SUPFAM" id="SSF56601">
    <property type="entry name" value="beta-lactamase/transpeptidase-like"/>
    <property type="match status" value="1"/>
</dbReference>
<dbReference type="AlphaFoldDB" id="A0A1R0KZ71"/>
<name>A0A1R0KZ71_9PSEU</name>
<dbReference type="InterPro" id="IPR001466">
    <property type="entry name" value="Beta-lactam-related"/>
</dbReference>
<sequence>MTNVESTGRPKVREAMDRAVSELGAPSVVVQIQDGDGTWYGSTGQADTVSGARRVPGEHLHTGSISKAFTAATVLQLEAEGLLDIDDTVERWLPGAMDGSDYDGTKITVRQLLSNTSGLFATGMAKEVQRRYNVRSSFDEHRFEVFQPGAVLELAVSEPPAYQPGEAFWYSNGGFGFAAAIVEKATGNSFESELDRTLARPLGLSHTFARHREETGYRGRHPRAYSKVFLREGVRPDEVTPENWPSMLEDPALPPFDVTEVNTSAGWGAANVVSTLDELLVFFAAMIEGSLLPPAQHEKMWTTVSTEGAHWLANTRYGLGLYELTLSNGLKLRGGTGQSYGTCTFVMGTPDGSHMLAVHTNNDWATFPLLDSILEAEFGASGLVLKI</sequence>
<dbReference type="PANTHER" id="PTHR46825:SF7">
    <property type="entry name" value="D-ALANYL-D-ALANINE CARBOXYPEPTIDASE"/>
    <property type="match status" value="1"/>
</dbReference>
<dbReference type="PANTHER" id="PTHR46825">
    <property type="entry name" value="D-ALANYL-D-ALANINE-CARBOXYPEPTIDASE/ENDOPEPTIDASE AMPH"/>
    <property type="match status" value="1"/>
</dbReference>
<dbReference type="RefSeq" id="WP_076157901.1">
    <property type="nucleotide sequence ID" value="NZ_JBEZVB010000068.1"/>
</dbReference>
<dbReference type="InterPro" id="IPR012338">
    <property type="entry name" value="Beta-lactam/transpept-like"/>
</dbReference>
<reference evidence="2 3" key="1">
    <citation type="submission" date="2016-01" db="EMBL/GenBank/DDBJ databases">
        <title>Amycolatopsis coloradensis genome sequencing and assembly.</title>
        <authorList>
            <person name="Mayilraj S."/>
        </authorList>
    </citation>
    <scope>NUCLEOTIDE SEQUENCE [LARGE SCALE GENOMIC DNA]</scope>
    <source>
        <strain evidence="2 3">DSM 44225</strain>
    </source>
</reference>
<dbReference type="EMBL" id="MQUQ01000004">
    <property type="protein sequence ID" value="OLZ54646.1"/>
    <property type="molecule type" value="Genomic_DNA"/>
</dbReference>